<feature type="region of interest" description="Disordered" evidence="1">
    <location>
        <begin position="203"/>
        <end position="237"/>
    </location>
</feature>
<dbReference type="InterPro" id="IPR051200">
    <property type="entry name" value="Host-pathogen_enzymatic-act"/>
</dbReference>
<dbReference type="Gene3D" id="2.130.10.10">
    <property type="entry name" value="YVTN repeat-like/Quinoprotein amine dehydrogenase"/>
    <property type="match status" value="2"/>
</dbReference>
<dbReference type="OrthoDB" id="3875785at2759"/>
<dbReference type="InterPro" id="IPR011048">
    <property type="entry name" value="Haem_d1_sf"/>
</dbReference>
<evidence type="ECO:0000256" key="1">
    <source>
        <dbReference type="SAM" id="MobiDB-lite"/>
    </source>
</evidence>
<dbReference type="AlphaFoldDB" id="A0A6A6FKV1"/>
<reference evidence="2" key="1">
    <citation type="journal article" date="2020" name="Stud. Mycol.">
        <title>101 Dothideomycetes genomes: a test case for predicting lifestyles and emergence of pathogens.</title>
        <authorList>
            <person name="Haridas S."/>
            <person name="Albert R."/>
            <person name="Binder M."/>
            <person name="Bloem J."/>
            <person name="Labutti K."/>
            <person name="Salamov A."/>
            <person name="Andreopoulos B."/>
            <person name="Baker S."/>
            <person name="Barry K."/>
            <person name="Bills G."/>
            <person name="Bluhm B."/>
            <person name="Cannon C."/>
            <person name="Castanera R."/>
            <person name="Culley D."/>
            <person name="Daum C."/>
            <person name="Ezra D."/>
            <person name="Gonzalez J."/>
            <person name="Henrissat B."/>
            <person name="Kuo A."/>
            <person name="Liang C."/>
            <person name="Lipzen A."/>
            <person name="Lutzoni F."/>
            <person name="Magnuson J."/>
            <person name="Mondo S."/>
            <person name="Nolan M."/>
            <person name="Ohm R."/>
            <person name="Pangilinan J."/>
            <person name="Park H.-J."/>
            <person name="Ramirez L."/>
            <person name="Alfaro M."/>
            <person name="Sun H."/>
            <person name="Tritt A."/>
            <person name="Yoshinaga Y."/>
            <person name="Zwiers L.-H."/>
            <person name="Turgeon B."/>
            <person name="Goodwin S."/>
            <person name="Spatafora J."/>
            <person name="Crous P."/>
            <person name="Grigoriev I."/>
        </authorList>
    </citation>
    <scope>NUCLEOTIDE SEQUENCE</scope>
    <source>
        <strain evidence="2">SCOH1-5</strain>
    </source>
</reference>
<accession>A0A6A6FKV1</accession>
<dbReference type="Proteomes" id="UP000799539">
    <property type="component" value="Unassembled WGS sequence"/>
</dbReference>
<sequence length="377" mass="41034">MSPTLAVVSQSGESLSFYDIDSGEKTGHISNLIAEPHELCYDDRTNLLYVTHAYAHGWYVSHGEDGTTISIIDCTQRQVIDTIDITPYGGPHYALLDKSRNILYSSVEAGLNDAGGIIGIDLHTNKIIQAIPSGAKTHWFVMTPDGRKAYTCNKEAGFVSVLDLHQGIMIAKIELAGGCEQPGISIDGEFVYFPIPMPQKKSSDHFEFSSSSTVNENEDKDNKNENEKKEASTAKQSSIVQIISTSTNTLSTTTIIPLPSSGLTIHVDTHNRLLVGQFRLDRTTSPPQQLPGKLSIFSGPEGNFEHLATFDTELAPLTIASTTDGKWAFVANIFSGTVTVVDLEGMRVEEGKRIVVDVEHREDKGMLQGAHGMVVVP</sequence>
<evidence type="ECO:0000313" key="3">
    <source>
        <dbReference type="Proteomes" id="UP000799539"/>
    </source>
</evidence>
<dbReference type="PANTHER" id="PTHR47197">
    <property type="entry name" value="PROTEIN NIRF"/>
    <property type="match status" value="1"/>
</dbReference>
<dbReference type="EMBL" id="ML992669">
    <property type="protein sequence ID" value="KAF2214099.1"/>
    <property type="molecule type" value="Genomic_DNA"/>
</dbReference>
<dbReference type="SUPFAM" id="SSF51004">
    <property type="entry name" value="C-terminal (heme d1) domain of cytochrome cd1-nitrite reductase"/>
    <property type="match status" value="1"/>
</dbReference>
<evidence type="ECO:0000313" key="2">
    <source>
        <dbReference type="EMBL" id="KAF2214099.1"/>
    </source>
</evidence>
<gene>
    <name evidence="2" type="ORF">CERZMDRAFT_96128</name>
</gene>
<feature type="compositionally biased region" description="Basic and acidic residues" evidence="1">
    <location>
        <begin position="220"/>
        <end position="232"/>
    </location>
</feature>
<name>A0A6A6FKV1_9PEZI</name>
<proteinExistence type="predicted"/>
<dbReference type="InterPro" id="IPR015943">
    <property type="entry name" value="WD40/YVTN_repeat-like_dom_sf"/>
</dbReference>
<dbReference type="PANTHER" id="PTHR47197:SF3">
    <property type="entry name" value="DIHYDRO-HEME D1 DEHYDROGENASE"/>
    <property type="match status" value="1"/>
</dbReference>
<keyword evidence="3" id="KW-1185">Reference proteome</keyword>
<protein>
    <recommendedName>
        <fullName evidence="4">SMP-30/Gluconolactonase/LRE-like region domain-containing protein</fullName>
    </recommendedName>
</protein>
<organism evidence="2 3">
    <name type="scientific">Cercospora zeae-maydis SCOH1-5</name>
    <dbReference type="NCBI Taxonomy" id="717836"/>
    <lineage>
        <taxon>Eukaryota</taxon>
        <taxon>Fungi</taxon>
        <taxon>Dikarya</taxon>
        <taxon>Ascomycota</taxon>
        <taxon>Pezizomycotina</taxon>
        <taxon>Dothideomycetes</taxon>
        <taxon>Dothideomycetidae</taxon>
        <taxon>Mycosphaerellales</taxon>
        <taxon>Mycosphaerellaceae</taxon>
        <taxon>Cercospora</taxon>
    </lineage>
</organism>
<evidence type="ECO:0008006" key="4">
    <source>
        <dbReference type="Google" id="ProtNLM"/>
    </source>
</evidence>